<accession>A0A1V8YDU3</accession>
<evidence type="ECO:0000313" key="3">
    <source>
        <dbReference type="Proteomes" id="UP000192477"/>
    </source>
</evidence>
<dbReference type="STRING" id="112904.BH747_05430"/>
<feature type="transmembrane region" description="Helical" evidence="1">
    <location>
        <begin position="140"/>
        <end position="162"/>
    </location>
</feature>
<feature type="transmembrane region" description="Helical" evidence="1">
    <location>
        <begin position="182"/>
        <end position="201"/>
    </location>
</feature>
<protein>
    <recommendedName>
        <fullName evidence="4">PrsW family intramembrane metalloprotease</fullName>
    </recommendedName>
</protein>
<keyword evidence="1" id="KW-0812">Transmembrane</keyword>
<dbReference type="AlphaFoldDB" id="A0A1V8YDU3"/>
<reference evidence="2 3" key="1">
    <citation type="journal article" date="2017" name="BMC Microbiol.">
        <title>Comparative genomics of Enterococcus spp. isolated from bovine feces.</title>
        <authorList>
            <person name="Beukers A.G."/>
            <person name="Zaheer R."/>
            <person name="Goji N."/>
            <person name="Amoako K.K."/>
            <person name="Chaves A.V."/>
            <person name="Ward M.P."/>
            <person name="McAllister T.A."/>
        </authorList>
    </citation>
    <scope>NUCLEOTIDE SEQUENCE [LARGE SCALE GENOMIC DNA]</scope>
    <source>
        <strain evidence="2 3">F1129D 143</strain>
    </source>
</reference>
<evidence type="ECO:0000313" key="2">
    <source>
        <dbReference type="EMBL" id="OQO70466.1"/>
    </source>
</evidence>
<keyword evidence="1" id="KW-0472">Membrane</keyword>
<name>A0A1V8YDU3_9ENTE</name>
<evidence type="ECO:0000256" key="1">
    <source>
        <dbReference type="SAM" id="Phobius"/>
    </source>
</evidence>
<proteinExistence type="predicted"/>
<dbReference type="RefSeq" id="WP_179134219.1">
    <property type="nucleotide sequence ID" value="NZ_MJEA01000004.1"/>
</dbReference>
<feature type="transmembrane region" description="Helical" evidence="1">
    <location>
        <begin position="32"/>
        <end position="55"/>
    </location>
</feature>
<feature type="transmembrane region" description="Helical" evidence="1">
    <location>
        <begin position="241"/>
        <end position="262"/>
    </location>
</feature>
<gene>
    <name evidence="2" type="ORF">BH747_05430</name>
</gene>
<sequence>MKKIILFLLLFLAAIGIDYEINSISVIHLSNVNALFLLVAILLLSLYIIPVIFLLSCYKKYFSTPIYLLSISLVFGCFIPGWMAAYGNETAKFVTDVFIQGSSSLNAWTNALTTSLTEEILKGACGIGVIYLLRKRKLSDVFIIGTCVGLGFQIVEDISYIVNQASESMKEIFPQTLLRISGALSSHWAYTGLFVLGVFCLRSKNCGVSSKRKYVWVLSPIVLHFLWNSPLNEWMLGDIPVVSALLTTVTLLLIIQTVHYFLQIEKDHKAVKV</sequence>
<dbReference type="Proteomes" id="UP000192477">
    <property type="component" value="Unassembled WGS sequence"/>
</dbReference>
<keyword evidence="1" id="KW-1133">Transmembrane helix</keyword>
<dbReference type="InterPro" id="IPR026898">
    <property type="entry name" value="PrsW"/>
</dbReference>
<organism evidence="2 3">
    <name type="scientific">Enterococcus villorum</name>
    <dbReference type="NCBI Taxonomy" id="112904"/>
    <lineage>
        <taxon>Bacteria</taxon>
        <taxon>Bacillati</taxon>
        <taxon>Bacillota</taxon>
        <taxon>Bacilli</taxon>
        <taxon>Lactobacillales</taxon>
        <taxon>Enterococcaceae</taxon>
        <taxon>Enterococcus</taxon>
    </lineage>
</organism>
<dbReference type="GO" id="GO:0008233">
    <property type="term" value="F:peptidase activity"/>
    <property type="evidence" value="ECO:0007669"/>
    <property type="project" value="InterPro"/>
</dbReference>
<dbReference type="Pfam" id="PF13367">
    <property type="entry name" value="PrsW-protease"/>
    <property type="match status" value="1"/>
</dbReference>
<evidence type="ECO:0008006" key="4">
    <source>
        <dbReference type="Google" id="ProtNLM"/>
    </source>
</evidence>
<comment type="caution">
    <text evidence="2">The sequence shown here is derived from an EMBL/GenBank/DDBJ whole genome shotgun (WGS) entry which is preliminary data.</text>
</comment>
<feature type="transmembrane region" description="Helical" evidence="1">
    <location>
        <begin position="67"/>
        <end position="87"/>
    </location>
</feature>
<dbReference type="EMBL" id="MJEA01000004">
    <property type="protein sequence ID" value="OQO70466.1"/>
    <property type="molecule type" value="Genomic_DNA"/>
</dbReference>
<feature type="transmembrane region" description="Helical" evidence="1">
    <location>
        <begin position="213"/>
        <end position="229"/>
    </location>
</feature>